<sequence length="229" mass="26015">MAIHLYLVRHGRTYFNLYNRLQGWSNSPLTLDGKNDAAKAGEKLASVKFDAAFCSDTTRAQQTAQIILQKNASARFSKLQEAETHMELREQFYGYFEGRDMNEAWWAAGAPHDAPTYAQIIEKYGPAATRDFLKEADPFHHAENNEEYWKRVERGYRIIGKSRNVHDDSNVLVIAHGNTLLSLLQRFSKTASADVDLTVRPANGSITRFDFDPSQEDFDMAMTLIACNE</sequence>
<feature type="site" description="Transition state stabilizer" evidence="4">
    <location>
        <position position="176"/>
    </location>
</feature>
<proteinExistence type="predicted"/>
<dbReference type="CDD" id="cd07067">
    <property type="entry name" value="HP_PGM_like"/>
    <property type="match status" value="1"/>
</dbReference>
<gene>
    <name evidence="5" type="ORF">EJ419_00175</name>
</gene>
<evidence type="ECO:0000256" key="4">
    <source>
        <dbReference type="PIRSR" id="PIRSR613078-3"/>
    </source>
</evidence>
<evidence type="ECO:0000256" key="1">
    <source>
        <dbReference type="ARBA" id="ARBA00022801"/>
    </source>
</evidence>
<comment type="caution">
    <text evidence="5">The sequence shown here is derived from an EMBL/GenBank/DDBJ whole genome shotgun (WGS) entry which is preliminary data.</text>
</comment>
<feature type="binding site" evidence="3">
    <location>
        <begin position="90"/>
        <end position="93"/>
    </location>
    <ligand>
        <name>substrate</name>
    </ligand>
</feature>
<name>A0A4R0QX29_9BIFI</name>
<reference evidence="5 6" key="1">
    <citation type="submission" date="2018-12" db="EMBL/GenBank/DDBJ databases">
        <title>Alloscrdovia theropitheci sp. nov: a novel taxon from the feces of the bleeding-herat monkey (Theropithecus geleda).</title>
        <authorList>
            <person name="Modesto M."/>
        </authorList>
    </citation>
    <scope>NUCLEOTIDE SEQUENCE [LARGE SCALE GENOMIC DNA]</scope>
    <source>
        <strain evidence="5 6">GLDI4/2</strain>
    </source>
</reference>
<dbReference type="SMART" id="SM00855">
    <property type="entry name" value="PGAM"/>
    <property type="match status" value="1"/>
</dbReference>
<dbReference type="Proteomes" id="UP000291289">
    <property type="component" value="Unassembled WGS sequence"/>
</dbReference>
<evidence type="ECO:0000256" key="3">
    <source>
        <dbReference type="PIRSR" id="PIRSR613078-2"/>
    </source>
</evidence>
<dbReference type="InterPro" id="IPR029033">
    <property type="entry name" value="His_PPase_superfam"/>
</dbReference>
<dbReference type="RefSeq" id="WP_131282907.1">
    <property type="nucleotide sequence ID" value="NZ_RXLP01000001.1"/>
</dbReference>
<keyword evidence="6" id="KW-1185">Reference proteome</keyword>
<dbReference type="Pfam" id="PF00300">
    <property type="entry name" value="His_Phos_1"/>
    <property type="match status" value="1"/>
</dbReference>
<dbReference type="PANTHER" id="PTHR46517:SF1">
    <property type="entry name" value="FRUCTOSE-2,6-BISPHOSPHATASE TIGAR"/>
    <property type="match status" value="1"/>
</dbReference>
<dbReference type="GO" id="GO:0004331">
    <property type="term" value="F:fructose-2,6-bisphosphate 2-phosphatase activity"/>
    <property type="evidence" value="ECO:0007669"/>
    <property type="project" value="TreeGrafter"/>
</dbReference>
<dbReference type="GO" id="GO:0005829">
    <property type="term" value="C:cytosol"/>
    <property type="evidence" value="ECO:0007669"/>
    <property type="project" value="TreeGrafter"/>
</dbReference>
<protein>
    <submittedName>
        <fullName evidence="5">Phosphoglycerate mutase family protein</fullName>
    </submittedName>
</protein>
<evidence type="ECO:0000313" key="6">
    <source>
        <dbReference type="Proteomes" id="UP000291289"/>
    </source>
</evidence>
<feature type="active site" description="Tele-phosphohistidine intermediate" evidence="2">
    <location>
        <position position="10"/>
    </location>
</feature>
<dbReference type="InterPro" id="IPR013078">
    <property type="entry name" value="His_Pase_superF_clade-1"/>
</dbReference>
<accession>A0A4R0QX29</accession>
<organism evidence="5 6">
    <name type="scientific">Alloscardovia theropitheci</name>
    <dbReference type="NCBI Taxonomy" id="2496842"/>
    <lineage>
        <taxon>Bacteria</taxon>
        <taxon>Bacillati</taxon>
        <taxon>Actinomycetota</taxon>
        <taxon>Actinomycetes</taxon>
        <taxon>Bifidobacteriales</taxon>
        <taxon>Bifidobacteriaceae</taxon>
        <taxon>Alloscardovia</taxon>
    </lineage>
</organism>
<evidence type="ECO:0000313" key="5">
    <source>
        <dbReference type="EMBL" id="TCD55057.1"/>
    </source>
</evidence>
<dbReference type="GO" id="GO:0043456">
    <property type="term" value="P:regulation of pentose-phosphate shunt"/>
    <property type="evidence" value="ECO:0007669"/>
    <property type="project" value="TreeGrafter"/>
</dbReference>
<keyword evidence="1" id="KW-0378">Hydrolase</keyword>
<evidence type="ECO:0000256" key="2">
    <source>
        <dbReference type="PIRSR" id="PIRSR613078-1"/>
    </source>
</evidence>
<dbReference type="GO" id="GO:0045820">
    <property type="term" value="P:negative regulation of glycolytic process"/>
    <property type="evidence" value="ECO:0007669"/>
    <property type="project" value="TreeGrafter"/>
</dbReference>
<feature type="binding site" evidence="3">
    <location>
        <position position="59"/>
    </location>
    <ligand>
        <name>substrate</name>
    </ligand>
</feature>
<dbReference type="InterPro" id="IPR051695">
    <property type="entry name" value="Phosphoglycerate_Mutase"/>
</dbReference>
<dbReference type="OrthoDB" id="4131070at2"/>
<dbReference type="AlphaFoldDB" id="A0A4R0QX29"/>
<dbReference type="EMBL" id="RXLP01000001">
    <property type="protein sequence ID" value="TCD55057.1"/>
    <property type="molecule type" value="Genomic_DNA"/>
</dbReference>
<dbReference type="SUPFAM" id="SSF53254">
    <property type="entry name" value="Phosphoglycerate mutase-like"/>
    <property type="match status" value="1"/>
</dbReference>
<dbReference type="PANTHER" id="PTHR46517">
    <property type="entry name" value="FRUCTOSE-2,6-BISPHOSPHATASE TIGAR"/>
    <property type="match status" value="1"/>
</dbReference>
<feature type="binding site" evidence="3">
    <location>
        <begin position="9"/>
        <end position="16"/>
    </location>
    <ligand>
        <name>substrate</name>
    </ligand>
</feature>
<dbReference type="Gene3D" id="3.40.50.1240">
    <property type="entry name" value="Phosphoglycerate mutase-like"/>
    <property type="match status" value="1"/>
</dbReference>
<feature type="active site" description="Proton donor/acceptor" evidence="2">
    <location>
        <position position="90"/>
    </location>
</feature>
<feature type="binding site" evidence="3">
    <location>
        <begin position="177"/>
        <end position="178"/>
    </location>
    <ligand>
        <name>substrate</name>
    </ligand>
</feature>